<gene>
    <name evidence="3" type="ORF">ABII15_34075</name>
</gene>
<feature type="compositionally biased region" description="Basic and acidic residues" evidence="1">
    <location>
        <begin position="29"/>
        <end position="42"/>
    </location>
</feature>
<dbReference type="AlphaFoldDB" id="A0AAU8J2M0"/>
<accession>A0AAU8J2M0</accession>
<name>A0AAU8J2M0_9ACTN</name>
<keyword evidence="2" id="KW-0472">Membrane</keyword>
<evidence type="ECO:0000313" key="3">
    <source>
        <dbReference type="EMBL" id="XCJ74690.1"/>
    </source>
</evidence>
<keyword evidence="2" id="KW-1133">Transmembrane helix</keyword>
<dbReference type="InterPro" id="IPR045512">
    <property type="entry name" value="DUF6480"/>
</dbReference>
<protein>
    <submittedName>
        <fullName evidence="3">DUF6480 family protein</fullName>
    </submittedName>
</protein>
<organism evidence="3">
    <name type="scientific">Streptomyces tabacisoli</name>
    <dbReference type="NCBI Taxonomy" id="3156398"/>
    <lineage>
        <taxon>Bacteria</taxon>
        <taxon>Bacillati</taxon>
        <taxon>Actinomycetota</taxon>
        <taxon>Actinomycetes</taxon>
        <taxon>Kitasatosporales</taxon>
        <taxon>Streptomycetaceae</taxon>
        <taxon>Streptomyces</taxon>
    </lineage>
</organism>
<dbReference type="RefSeq" id="WP_353946127.1">
    <property type="nucleotide sequence ID" value="NZ_CP159534.1"/>
</dbReference>
<sequence>MATPPAPLYLLPLFRLDCRGGCGAGPVPRHADPEHREDRGDMTHSLVPPSETPPAEGSIAEAHQERADGGIWEHPYWWVLLILVGSVLVAGFFVARLWGL</sequence>
<feature type="region of interest" description="Disordered" evidence="1">
    <location>
        <begin position="25"/>
        <end position="63"/>
    </location>
</feature>
<evidence type="ECO:0000256" key="2">
    <source>
        <dbReference type="SAM" id="Phobius"/>
    </source>
</evidence>
<dbReference type="KEGG" id="stac:ABII15_34075"/>
<proteinExistence type="predicted"/>
<keyword evidence="2" id="KW-0812">Transmembrane</keyword>
<dbReference type="EMBL" id="CP159534">
    <property type="protein sequence ID" value="XCJ74690.1"/>
    <property type="molecule type" value="Genomic_DNA"/>
</dbReference>
<reference evidence="3" key="1">
    <citation type="submission" date="2024-06" db="EMBL/GenBank/DDBJ databases">
        <title>Streptomyces sp. strain HUAS MG91 genome sequences.</title>
        <authorList>
            <person name="Mo P."/>
        </authorList>
    </citation>
    <scope>NUCLEOTIDE SEQUENCE</scope>
    <source>
        <strain evidence="3">HUAS MG91</strain>
    </source>
</reference>
<evidence type="ECO:0000256" key="1">
    <source>
        <dbReference type="SAM" id="MobiDB-lite"/>
    </source>
</evidence>
<dbReference type="Pfam" id="PF20088">
    <property type="entry name" value="DUF6480"/>
    <property type="match status" value="1"/>
</dbReference>
<feature type="transmembrane region" description="Helical" evidence="2">
    <location>
        <begin position="76"/>
        <end position="98"/>
    </location>
</feature>